<gene>
    <name evidence="1" type="ORF">HF519_14020</name>
</gene>
<keyword evidence="2" id="KW-1185">Reference proteome</keyword>
<organism evidence="1 2">
    <name type="scientific">Pseudonocardia bannensis</name>
    <dbReference type="NCBI Taxonomy" id="630973"/>
    <lineage>
        <taxon>Bacteria</taxon>
        <taxon>Bacillati</taxon>
        <taxon>Actinomycetota</taxon>
        <taxon>Actinomycetes</taxon>
        <taxon>Pseudonocardiales</taxon>
        <taxon>Pseudonocardiaceae</taxon>
        <taxon>Pseudonocardia</taxon>
    </lineage>
</organism>
<accession>A0A848DJF7</accession>
<protein>
    <submittedName>
        <fullName evidence="1">Uncharacterized protein</fullName>
    </submittedName>
</protein>
<evidence type="ECO:0000313" key="1">
    <source>
        <dbReference type="EMBL" id="NMH92666.1"/>
    </source>
</evidence>
<dbReference type="AlphaFoldDB" id="A0A848DJF7"/>
<dbReference type="Proteomes" id="UP000586918">
    <property type="component" value="Unassembled WGS sequence"/>
</dbReference>
<evidence type="ECO:0000313" key="2">
    <source>
        <dbReference type="Proteomes" id="UP000586918"/>
    </source>
</evidence>
<comment type="caution">
    <text evidence="1">The sequence shown here is derived from an EMBL/GenBank/DDBJ whole genome shotgun (WGS) entry which is preliminary data.</text>
</comment>
<dbReference type="RefSeq" id="WP_169413376.1">
    <property type="nucleotide sequence ID" value="NZ_JAAXKZ010000045.1"/>
</dbReference>
<name>A0A848DJF7_9PSEU</name>
<proteinExistence type="predicted"/>
<sequence length="84" mass="8882">MSPSTNQPLLTPRHLAMLRAVAAGRGEALCGCEPDLLIDGRFCDHLATHELFHAGLIITAEPGPIGRRVAADITDIGRQALTVA</sequence>
<reference evidence="1 2" key="1">
    <citation type="submission" date="2020-04" db="EMBL/GenBank/DDBJ databases">
        <authorList>
            <person name="Klaysubun C."/>
            <person name="Duangmal K."/>
            <person name="Lipun K."/>
        </authorList>
    </citation>
    <scope>NUCLEOTIDE SEQUENCE [LARGE SCALE GENOMIC DNA]</scope>
    <source>
        <strain evidence="1 2">DSM 45300</strain>
    </source>
</reference>
<dbReference type="EMBL" id="JAAXKZ010000045">
    <property type="protein sequence ID" value="NMH92666.1"/>
    <property type="molecule type" value="Genomic_DNA"/>
</dbReference>